<feature type="region of interest" description="Disordered" evidence="1">
    <location>
        <begin position="1"/>
        <end position="23"/>
    </location>
</feature>
<dbReference type="RefSeq" id="WP_153758202.1">
    <property type="nucleotide sequence ID" value="NZ_CP045851.1"/>
</dbReference>
<evidence type="ECO:0000313" key="3">
    <source>
        <dbReference type="Proteomes" id="UP000334019"/>
    </source>
</evidence>
<protein>
    <submittedName>
        <fullName evidence="2">Uncharacterized protein</fullName>
    </submittedName>
</protein>
<accession>A0A5Q2RIA6</accession>
<reference evidence="2 3" key="1">
    <citation type="submission" date="2019-11" db="EMBL/GenBank/DDBJ databases">
        <authorList>
            <person name="He Y."/>
        </authorList>
    </citation>
    <scope>NUCLEOTIDE SEQUENCE [LARGE SCALE GENOMIC DNA]</scope>
    <source>
        <strain evidence="2 3">SCSIO 58843</strain>
    </source>
</reference>
<organism evidence="2 3">
    <name type="scientific">Actinomarinicola tropica</name>
    <dbReference type="NCBI Taxonomy" id="2789776"/>
    <lineage>
        <taxon>Bacteria</taxon>
        <taxon>Bacillati</taxon>
        <taxon>Actinomycetota</taxon>
        <taxon>Acidimicrobiia</taxon>
        <taxon>Acidimicrobiales</taxon>
        <taxon>Iamiaceae</taxon>
        <taxon>Actinomarinicola</taxon>
    </lineage>
</organism>
<dbReference type="KEGG" id="atq:GH723_02690"/>
<keyword evidence="3" id="KW-1185">Reference proteome</keyword>
<feature type="compositionally biased region" description="Low complexity" evidence="1">
    <location>
        <begin position="1"/>
        <end position="13"/>
    </location>
</feature>
<dbReference type="AlphaFoldDB" id="A0A5Q2RIA6"/>
<sequence length="151" mass="16545">MTTTPTTEHTATEPTDDRDGREPLRSAADTVTVIAWHDPIVDTATGAIATDSDDALVWYTPSIGTIGMAMAHRFARHAADGPSTWTIEDIARTFGLGPSAPRVLRSLERLERFGIIRRHGTTIAVRLWLAPLTYRQRCGLPAYLAAAYDAR</sequence>
<dbReference type="Proteomes" id="UP000334019">
    <property type="component" value="Chromosome"/>
</dbReference>
<evidence type="ECO:0000313" key="2">
    <source>
        <dbReference type="EMBL" id="QGG94096.1"/>
    </source>
</evidence>
<dbReference type="EMBL" id="CP045851">
    <property type="protein sequence ID" value="QGG94096.1"/>
    <property type="molecule type" value="Genomic_DNA"/>
</dbReference>
<evidence type="ECO:0000256" key="1">
    <source>
        <dbReference type="SAM" id="MobiDB-lite"/>
    </source>
</evidence>
<gene>
    <name evidence="2" type="ORF">GH723_02690</name>
</gene>
<proteinExistence type="predicted"/>
<name>A0A5Q2RIA6_9ACTN</name>